<evidence type="ECO:0000256" key="1">
    <source>
        <dbReference type="ARBA" id="ARBA00000971"/>
    </source>
</evidence>
<proteinExistence type="inferred from homology"/>
<evidence type="ECO:0000313" key="6">
    <source>
        <dbReference type="Proteomes" id="UP000002624"/>
    </source>
</evidence>
<dbReference type="PANTHER" id="PTHR45625:SF2">
    <property type="entry name" value="PEPTIDYL-PROLYL CIS-TRANS ISOMERASE-LIKE 3"/>
    <property type="match status" value="1"/>
</dbReference>
<evidence type="ECO:0000313" key="5">
    <source>
        <dbReference type="EMBL" id="EER43686.1"/>
    </source>
</evidence>
<name>C6H5L5_AJECH</name>
<dbReference type="EC" id="5.2.1.8" evidence="3"/>
<dbReference type="InterPro" id="IPR029000">
    <property type="entry name" value="Cyclophilin-like_dom_sf"/>
</dbReference>
<dbReference type="OrthoDB" id="271386at2759"/>
<feature type="domain" description="PPIase cyclophilin-type" evidence="4">
    <location>
        <begin position="17"/>
        <end position="204"/>
    </location>
</feature>
<dbReference type="SUPFAM" id="SSF50891">
    <property type="entry name" value="Cyclophilin-like"/>
    <property type="match status" value="1"/>
</dbReference>
<dbReference type="PANTHER" id="PTHR45625">
    <property type="entry name" value="PEPTIDYL-PROLYL CIS-TRANS ISOMERASE-RELATED"/>
    <property type="match status" value="1"/>
</dbReference>
<dbReference type="Proteomes" id="UP000002624">
    <property type="component" value="Unassembled WGS sequence"/>
</dbReference>
<dbReference type="EMBL" id="GG692420">
    <property type="protein sequence ID" value="EER43686.1"/>
    <property type="molecule type" value="Genomic_DNA"/>
</dbReference>
<dbReference type="STRING" id="544712.C6H5L5"/>
<sequence length="226" mass="24665">MPDVARSNTLEIVHARDRAPTACHLKNELAIAQCSVSYIWRRMQTVDALHTTHGDLKVEVFHEATPKTAEAAISRSLEQKHFRPSLRHPQGGTSIYHPTPLAHEIRLPTIRHNTRGILSMASKSVKSRSASGATETTEVNGSQFFITFAPAPHLDGKSTVFGKVLAAGEGEPGGAVLERLEKAKVKIDKKGRAVQPSSMGEEEVKEQAWEAVGIERVTIHANPFAV</sequence>
<comment type="catalytic activity">
    <reaction evidence="1 3">
        <text>[protein]-peptidylproline (omega=180) = [protein]-peptidylproline (omega=0)</text>
        <dbReference type="Rhea" id="RHEA:16237"/>
        <dbReference type="Rhea" id="RHEA-COMP:10747"/>
        <dbReference type="Rhea" id="RHEA-COMP:10748"/>
        <dbReference type="ChEBI" id="CHEBI:83833"/>
        <dbReference type="ChEBI" id="CHEBI:83834"/>
        <dbReference type="EC" id="5.2.1.8"/>
    </reaction>
</comment>
<dbReference type="AlphaFoldDB" id="C6H5L5"/>
<comment type="function">
    <text evidence="3">PPIases accelerate the folding of proteins. It catalyzes the cis-trans isomerization of proline imidic peptide bonds in oligopeptides.</text>
</comment>
<comment type="similarity">
    <text evidence="2">Belongs to the cyclophilin-type PPIase family. PPIL3 subfamily.</text>
</comment>
<reference evidence="6" key="1">
    <citation type="submission" date="2009-05" db="EMBL/GenBank/DDBJ databases">
        <title>The genome sequence of Ajellomyces capsulatus strain H143.</title>
        <authorList>
            <person name="Champion M."/>
            <person name="Cuomo C.A."/>
            <person name="Ma L.-J."/>
            <person name="Henn M.R."/>
            <person name="Sil A."/>
            <person name="Goldman B."/>
            <person name="Young S.K."/>
            <person name="Kodira C.D."/>
            <person name="Zeng Q."/>
            <person name="Koehrsen M."/>
            <person name="Alvarado L."/>
            <person name="Berlin A.M."/>
            <person name="Borenstein D."/>
            <person name="Chen Z."/>
            <person name="Engels R."/>
            <person name="Freedman E."/>
            <person name="Gellesch M."/>
            <person name="Goldberg J."/>
            <person name="Griggs A."/>
            <person name="Gujja S."/>
            <person name="Heiman D.I."/>
            <person name="Hepburn T.A."/>
            <person name="Howarth C."/>
            <person name="Jen D."/>
            <person name="Larson L."/>
            <person name="Lewis B."/>
            <person name="Mehta T."/>
            <person name="Park D."/>
            <person name="Pearson M."/>
            <person name="Roberts A."/>
            <person name="Saif S."/>
            <person name="Shea T.D."/>
            <person name="Shenoy N."/>
            <person name="Sisk P."/>
            <person name="Stolte C."/>
            <person name="Sykes S."/>
            <person name="Walk T."/>
            <person name="White J."/>
            <person name="Yandava C."/>
            <person name="Klein B."/>
            <person name="McEwen J.G."/>
            <person name="Puccia R."/>
            <person name="Goldman G.H."/>
            <person name="Felipe M.S."/>
            <person name="Nino-Vega G."/>
            <person name="San-Blas G."/>
            <person name="Taylor J.W."/>
            <person name="Mendoza L."/>
            <person name="Galagan J.E."/>
            <person name="Nusbaum C."/>
            <person name="Birren B.W."/>
        </authorList>
    </citation>
    <scope>NUCLEOTIDE SEQUENCE [LARGE SCALE GENOMIC DNA]</scope>
    <source>
        <strain evidence="6">H143</strain>
    </source>
</reference>
<dbReference type="Pfam" id="PF00160">
    <property type="entry name" value="Pro_isomerase"/>
    <property type="match status" value="1"/>
</dbReference>
<dbReference type="GO" id="GO:0071013">
    <property type="term" value="C:catalytic step 2 spliceosome"/>
    <property type="evidence" value="ECO:0007669"/>
    <property type="project" value="TreeGrafter"/>
</dbReference>
<dbReference type="OMA" id="FHEATPK"/>
<dbReference type="InterPro" id="IPR044666">
    <property type="entry name" value="Cyclophilin_A-like"/>
</dbReference>
<dbReference type="Gene3D" id="2.40.100.10">
    <property type="entry name" value="Cyclophilin-like"/>
    <property type="match status" value="1"/>
</dbReference>
<dbReference type="VEuPathDB" id="FungiDB:HCDG_01716"/>
<dbReference type="InterPro" id="IPR002130">
    <property type="entry name" value="Cyclophilin-type_PPIase_dom"/>
</dbReference>
<accession>C6H5L5</accession>
<evidence type="ECO:0000256" key="3">
    <source>
        <dbReference type="RuleBase" id="RU363019"/>
    </source>
</evidence>
<organism evidence="5 6">
    <name type="scientific">Ajellomyces capsulatus (strain H143)</name>
    <name type="common">Darling's disease fungus</name>
    <name type="synonym">Histoplasma capsulatum</name>
    <dbReference type="NCBI Taxonomy" id="544712"/>
    <lineage>
        <taxon>Eukaryota</taxon>
        <taxon>Fungi</taxon>
        <taxon>Dikarya</taxon>
        <taxon>Ascomycota</taxon>
        <taxon>Pezizomycotina</taxon>
        <taxon>Eurotiomycetes</taxon>
        <taxon>Eurotiomycetidae</taxon>
        <taxon>Onygenales</taxon>
        <taxon>Ajellomycetaceae</taxon>
        <taxon>Histoplasma</taxon>
    </lineage>
</organism>
<dbReference type="HOGENOM" id="CLU_012062_16_5_1"/>
<protein>
    <recommendedName>
        <fullName evidence="3">Peptidyl-prolyl cis-trans isomerase</fullName>
        <shortName evidence="3">PPIase</shortName>
        <ecNumber evidence="3">5.2.1.8</ecNumber>
    </recommendedName>
</protein>
<dbReference type="GO" id="GO:0003755">
    <property type="term" value="F:peptidyl-prolyl cis-trans isomerase activity"/>
    <property type="evidence" value="ECO:0007669"/>
    <property type="project" value="UniProtKB-UniRule"/>
</dbReference>
<gene>
    <name evidence="5" type="ORF">HCDG_01716</name>
</gene>
<dbReference type="PROSITE" id="PS50072">
    <property type="entry name" value="CSA_PPIASE_2"/>
    <property type="match status" value="1"/>
</dbReference>
<keyword evidence="3 5" id="KW-0413">Isomerase</keyword>
<dbReference type="PRINTS" id="PR00153">
    <property type="entry name" value="CSAPPISMRASE"/>
</dbReference>
<evidence type="ECO:0000259" key="4">
    <source>
        <dbReference type="PROSITE" id="PS50072"/>
    </source>
</evidence>
<evidence type="ECO:0000256" key="2">
    <source>
        <dbReference type="ARBA" id="ARBA00038286"/>
    </source>
</evidence>
<keyword evidence="3" id="KW-0697">Rotamase</keyword>